<dbReference type="OrthoDB" id="448448at2759"/>
<dbReference type="EMBL" id="QKWP01000228">
    <property type="protein sequence ID" value="RIB24151.1"/>
    <property type="molecule type" value="Genomic_DNA"/>
</dbReference>
<dbReference type="PANTHER" id="PTHR45626:SF52">
    <property type="entry name" value="SINGLE-STRANDED DNA-DEPENDENT ATPASE (EUROFUNG)"/>
    <property type="match status" value="1"/>
</dbReference>
<reference evidence="13 14" key="1">
    <citation type="submission" date="2018-06" db="EMBL/GenBank/DDBJ databases">
        <title>Comparative genomics reveals the genomic features of Rhizophagus irregularis, R. cerebriforme, R. diaphanum and Gigaspora rosea, and their symbiotic lifestyle signature.</title>
        <authorList>
            <person name="Morin E."/>
            <person name="San Clemente H."/>
            <person name="Chen E.C.H."/>
            <person name="De La Providencia I."/>
            <person name="Hainaut M."/>
            <person name="Kuo A."/>
            <person name="Kohler A."/>
            <person name="Murat C."/>
            <person name="Tang N."/>
            <person name="Roy S."/>
            <person name="Loubradou J."/>
            <person name="Henrissat B."/>
            <person name="Grigoriev I.V."/>
            <person name="Corradi N."/>
            <person name="Roux C."/>
            <person name="Martin F.M."/>
        </authorList>
    </citation>
    <scope>NUCLEOTIDE SEQUENCE [LARGE SCALE GENOMIC DNA]</scope>
    <source>
        <strain evidence="13 14">DAOM 194757</strain>
    </source>
</reference>
<keyword evidence="5" id="KW-0378">Hydrolase</keyword>
<dbReference type="InterPro" id="IPR001841">
    <property type="entry name" value="Znf_RING"/>
</dbReference>
<evidence type="ECO:0000256" key="8">
    <source>
        <dbReference type="ARBA" id="ARBA00022840"/>
    </source>
</evidence>
<evidence type="ECO:0000256" key="9">
    <source>
        <dbReference type="PROSITE-ProRule" id="PRU00175"/>
    </source>
</evidence>
<dbReference type="PANTHER" id="PTHR45626">
    <property type="entry name" value="TRANSCRIPTION TERMINATION FACTOR 2-RELATED"/>
    <property type="match status" value="1"/>
</dbReference>
<dbReference type="STRING" id="44941.A0A397VQV9"/>
<feature type="domain" description="Helicase C-terminal" evidence="12">
    <location>
        <begin position="864"/>
        <end position="1021"/>
    </location>
</feature>
<dbReference type="InterPro" id="IPR050628">
    <property type="entry name" value="SNF2_RAD54_helicase_TF"/>
</dbReference>
<dbReference type="InterPro" id="IPR017907">
    <property type="entry name" value="Znf_RING_CS"/>
</dbReference>
<evidence type="ECO:0000256" key="4">
    <source>
        <dbReference type="ARBA" id="ARBA00022771"/>
    </source>
</evidence>
<name>A0A397VQV9_9GLOM</name>
<evidence type="ECO:0000313" key="13">
    <source>
        <dbReference type="EMBL" id="RIB24151.1"/>
    </source>
</evidence>
<keyword evidence="2" id="KW-0479">Metal-binding</keyword>
<comment type="similarity">
    <text evidence="1">Belongs to the SNF2/RAD54 helicase family.</text>
</comment>
<dbReference type="GO" id="GO:0004386">
    <property type="term" value="F:helicase activity"/>
    <property type="evidence" value="ECO:0007669"/>
    <property type="project" value="UniProtKB-KW"/>
</dbReference>
<dbReference type="Pfam" id="PF00271">
    <property type="entry name" value="Helicase_C"/>
    <property type="match status" value="1"/>
</dbReference>
<accession>A0A397VQV9</accession>
<organism evidence="13 14">
    <name type="scientific">Gigaspora rosea</name>
    <dbReference type="NCBI Taxonomy" id="44941"/>
    <lineage>
        <taxon>Eukaryota</taxon>
        <taxon>Fungi</taxon>
        <taxon>Fungi incertae sedis</taxon>
        <taxon>Mucoromycota</taxon>
        <taxon>Glomeromycotina</taxon>
        <taxon>Glomeromycetes</taxon>
        <taxon>Diversisporales</taxon>
        <taxon>Gigasporaceae</taxon>
        <taxon>Gigaspora</taxon>
    </lineage>
</organism>
<dbReference type="GO" id="GO:0005524">
    <property type="term" value="F:ATP binding"/>
    <property type="evidence" value="ECO:0007669"/>
    <property type="project" value="UniProtKB-KW"/>
</dbReference>
<dbReference type="CDD" id="cd18793">
    <property type="entry name" value="SF2_C_SNF"/>
    <property type="match status" value="1"/>
</dbReference>
<sequence length="1025" mass="116176">MKEQSTNQQCTERRIGIEIDQLSNSSDTRPLKRSRLEPTVDSDLLSSVTNGPTTRGLPIISNLQLPHYNNYNLTFNKVCSIGSETPQFTTTSRTTSALPTAQILPPESSSKQKEIVDLTSDNSDDDCVIDEEETNRNLCWGMIKSLVLVLYPRPSCSGQGEEEVELRREGTRLKNQAVIRVTKNGDSFGVVEQELANVLAPLMDENLIWTEASIPKNLSSSEMMIPLHIVLYGRPGNTEIVSNHLAERKVYLTDPIVYNVATRYSNPHNSPHGCISQLNKNVNNHYRGYQGAYGNTTTMSPEEMKNQIDKVFNSLMNAENIPEAQPDPRLITPLYKHQKQALYFLLEREKYNDFTNDETNALTSLWRTGTSAGRHTVYYNVITNKETSEKPQMRGGIVADDMGLGKTIQILALILSTQNEALNFCQNSDEVCFSKSTIETSTLETSTLDSHITVSNHNLSSKSHNSSIFSNQDHLIRSRGTLIICPLSAVSNWEEQLSSHVQEGALSLYVYHGGSRISDPSLLVNYDIVITTYNVSGTEYSKQSRENSSIPSALQRINWFRIVLDEAHIIRDVNTVQSKAAHSLTAERRWCLTGTPIQNKVDDLFALIKFLHMHPFDEKDKWNHYISRPIKSIDLVGISRLQILMKCITLRRTKVHDGKPLLALPPRNFYIRYLELNEYERKLYDKIYCSQAEQFKRLEQQNNIMQHYVSILQSILRLRQICAHFALVKESELLDDFGDKPDSDGLTYARGMILLNLVKENGMDQCGSCMQELAQTSIVTKCEHLFCMECATKVMGDILVSTNSITNSCKSPAFVACPSCEHILGTSDVQEINDSKNFENNYQLRADREKNIHSTKVEALVTDLLQAKVDGIKSVVFSQWTRMLDLIEDALKEKNILFTRLDGTMTRAERTHNMDVFKQKIDVSVILVSLKAGCVGLNLTSAQRVYLMDPFWNPSVESQAIDRIHRLGQTSPVDIIKFIIRNSVEEGILERQRRKLELAKLTLSKKLSKEEIAKRRLEDLKILFK</sequence>
<evidence type="ECO:0000259" key="12">
    <source>
        <dbReference type="PROSITE" id="PS51194"/>
    </source>
</evidence>
<evidence type="ECO:0000259" key="10">
    <source>
        <dbReference type="PROSITE" id="PS50089"/>
    </source>
</evidence>
<dbReference type="InterPro" id="IPR049730">
    <property type="entry name" value="SNF2/RAD54-like_C"/>
</dbReference>
<dbReference type="SUPFAM" id="SSF52540">
    <property type="entry name" value="P-loop containing nucleoside triphosphate hydrolases"/>
    <property type="match status" value="2"/>
</dbReference>
<dbReference type="GO" id="GO:0006281">
    <property type="term" value="P:DNA repair"/>
    <property type="evidence" value="ECO:0007669"/>
    <property type="project" value="TreeGrafter"/>
</dbReference>
<dbReference type="InterPro" id="IPR014001">
    <property type="entry name" value="Helicase_ATP-bd"/>
</dbReference>
<dbReference type="GO" id="GO:0005634">
    <property type="term" value="C:nucleus"/>
    <property type="evidence" value="ECO:0007669"/>
    <property type="project" value="TreeGrafter"/>
</dbReference>
<dbReference type="InterPro" id="IPR013083">
    <property type="entry name" value="Znf_RING/FYVE/PHD"/>
</dbReference>
<gene>
    <name evidence="13" type="ORF">C2G38_2169312</name>
</gene>
<keyword evidence="6" id="KW-0347">Helicase</keyword>
<dbReference type="Gene3D" id="3.30.70.2330">
    <property type="match status" value="1"/>
</dbReference>
<dbReference type="PROSITE" id="PS50089">
    <property type="entry name" value="ZF_RING_2"/>
    <property type="match status" value="1"/>
</dbReference>
<dbReference type="GO" id="GO:0008094">
    <property type="term" value="F:ATP-dependent activity, acting on DNA"/>
    <property type="evidence" value="ECO:0007669"/>
    <property type="project" value="TreeGrafter"/>
</dbReference>
<evidence type="ECO:0000256" key="7">
    <source>
        <dbReference type="ARBA" id="ARBA00022833"/>
    </source>
</evidence>
<dbReference type="Proteomes" id="UP000266673">
    <property type="component" value="Unassembled WGS sequence"/>
</dbReference>
<evidence type="ECO:0000259" key="11">
    <source>
        <dbReference type="PROSITE" id="PS51192"/>
    </source>
</evidence>
<dbReference type="CDD" id="cd18008">
    <property type="entry name" value="DEXDc_SHPRH-like"/>
    <property type="match status" value="1"/>
</dbReference>
<dbReference type="Gene3D" id="3.40.50.300">
    <property type="entry name" value="P-loop containing nucleotide triphosphate hydrolases"/>
    <property type="match status" value="1"/>
</dbReference>
<dbReference type="InterPro" id="IPR001650">
    <property type="entry name" value="Helicase_C-like"/>
</dbReference>
<dbReference type="GO" id="GO:0016787">
    <property type="term" value="F:hydrolase activity"/>
    <property type="evidence" value="ECO:0007669"/>
    <property type="project" value="UniProtKB-KW"/>
</dbReference>
<dbReference type="SMART" id="SM00487">
    <property type="entry name" value="DEXDc"/>
    <property type="match status" value="1"/>
</dbReference>
<dbReference type="AlphaFoldDB" id="A0A397VQV9"/>
<dbReference type="InterPro" id="IPR027417">
    <property type="entry name" value="P-loop_NTPase"/>
</dbReference>
<dbReference type="SMART" id="SM00490">
    <property type="entry name" value="HELICc"/>
    <property type="match status" value="1"/>
</dbReference>
<evidence type="ECO:0000256" key="3">
    <source>
        <dbReference type="ARBA" id="ARBA00022741"/>
    </source>
</evidence>
<dbReference type="PROSITE" id="PS51194">
    <property type="entry name" value="HELICASE_CTER"/>
    <property type="match status" value="1"/>
</dbReference>
<keyword evidence="7" id="KW-0862">Zinc</keyword>
<evidence type="ECO:0000313" key="14">
    <source>
        <dbReference type="Proteomes" id="UP000266673"/>
    </source>
</evidence>
<dbReference type="PROSITE" id="PS51192">
    <property type="entry name" value="HELICASE_ATP_BIND_1"/>
    <property type="match status" value="1"/>
</dbReference>
<protein>
    <submittedName>
        <fullName evidence="13">SNF2 family N-terminal domain-containing protein</fullName>
    </submittedName>
</protein>
<dbReference type="GO" id="GO:0008270">
    <property type="term" value="F:zinc ion binding"/>
    <property type="evidence" value="ECO:0007669"/>
    <property type="project" value="UniProtKB-KW"/>
</dbReference>
<comment type="caution">
    <text evidence="13">The sequence shown here is derived from an EMBL/GenBank/DDBJ whole genome shotgun (WGS) entry which is preliminary data.</text>
</comment>
<dbReference type="InterPro" id="IPR038718">
    <property type="entry name" value="SNF2-like_sf"/>
</dbReference>
<dbReference type="Gene3D" id="3.40.50.10810">
    <property type="entry name" value="Tandem AAA-ATPase domain"/>
    <property type="match status" value="1"/>
</dbReference>
<feature type="domain" description="RING-type" evidence="10">
    <location>
        <begin position="766"/>
        <end position="821"/>
    </location>
</feature>
<dbReference type="SUPFAM" id="SSF57850">
    <property type="entry name" value="RING/U-box"/>
    <property type="match status" value="1"/>
</dbReference>
<proteinExistence type="inferred from homology"/>
<dbReference type="PROSITE" id="PS00518">
    <property type="entry name" value="ZF_RING_1"/>
    <property type="match status" value="1"/>
</dbReference>
<evidence type="ECO:0000256" key="6">
    <source>
        <dbReference type="ARBA" id="ARBA00022806"/>
    </source>
</evidence>
<dbReference type="InterPro" id="IPR000330">
    <property type="entry name" value="SNF2_N"/>
</dbReference>
<evidence type="ECO:0000256" key="2">
    <source>
        <dbReference type="ARBA" id="ARBA00022723"/>
    </source>
</evidence>
<dbReference type="Pfam" id="PF00176">
    <property type="entry name" value="SNF2-rel_dom"/>
    <property type="match status" value="1"/>
</dbReference>
<keyword evidence="3" id="KW-0547">Nucleotide-binding</keyword>
<evidence type="ECO:0000256" key="5">
    <source>
        <dbReference type="ARBA" id="ARBA00022801"/>
    </source>
</evidence>
<keyword evidence="8" id="KW-0067">ATP-binding</keyword>
<keyword evidence="14" id="KW-1185">Reference proteome</keyword>
<keyword evidence="4 9" id="KW-0863">Zinc-finger</keyword>
<dbReference type="Gene3D" id="3.30.40.10">
    <property type="entry name" value="Zinc/RING finger domain, C3HC4 (zinc finger)"/>
    <property type="match status" value="1"/>
</dbReference>
<feature type="domain" description="Helicase ATP-binding" evidence="11">
    <location>
        <begin position="387"/>
        <end position="614"/>
    </location>
</feature>
<evidence type="ECO:0000256" key="1">
    <source>
        <dbReference type="ARBA" id="ARBA00007025"/>
    </source>
</evidence>